<evidence type="ECO:0000256" key="4">
    <source>
        <dbReference type="ARBA" id="ARBA00022729"/>
    </source>
</evidence>
<protein>
    <submittedName>
        <fullName evidence="7">F5/8 type C domain protein</fullName>
    </submittedName>
</protein>
<dbReference type="Pfam" id="PF24517">
    <property type="entry name" value="CBM96"/>
    <property type="match status" value="1"/>
</dbReference>
<dbReference type="PANTHER" id="PTHR38045:SF1">
    <property type="entry name" value="HEPARINASE II_III-LIKE PROTEIN"/>
    <property type="match status" value="1"/>
</dbReference>
<name>A0A7M4DPE4_9MICO</name>
<comment type="subcellular location">
    <subcellularLocation>
        <location evidence="1">Cell envelope</location>
    </subcellularLocation>
    <subcellularLocation>
        <location evidence="2">Secreted</location>
    </subcellularLocation>
</comment>
<dbReference type="EMBL" id="CACRYJ010000058">
    <property type="protein sequence ID" value="VZO39330.1"/>
    <property type="molecule type" value="Genomic_DNA"/>
</dbReference>
<dbReference type="AlphaFoldDB" id="A0A7M4DPE4"/>
<dbReference type="NCBIfam" id="NF033679">
    <property type="entry name" value="DNRLRE_dom"/>
    <property type="match status" value="1"/>
</dbReference>
<dbReference type="InterPro" id="IPR008979">
    <property type="entry name" value="Galactose-bd-like_sf"/>
</dbReference>
<evidence type="ECO:0000256" key="5">
    <source>
        <dbReference type="SAM" id="SignalP"/>
    </source>
</evidence>
<dbReference type="InterPro" id="IPR012480">
    <property type="entry name" value="Hepar_II_III_C"/>
</dbReference>
<dbReference type="InterPro" id="IPR008929">
    <property type="entry name" value="Chondroitin_lyas"/>
</dbReference>
<evidence type="ECO:0000313" key="8">
    <source>
        <dbReference type="Proteomes" id="UP000419743"/>
    </source>
</evidence>
<dbReference type="InterPro" id="IPR000421">
    <property type="entry name" value="FA58C"/>
</dbReference>
<keyword evidence="8" id="KW-1185">Reference proteome</keyword>
<reference evidence="7 8" key="1">
    <citation type="submission" date="2019-11" db="EMBL/GenBank/DDBJ databases">
        <authorList>
            <person name="Criscuolo A."/>
        </authorList>
    </citation>
    <scope>NUCLEOTIDE SEQUENCE [LARGE SCALE GENOMIC DNA]</scope>
    <source>
        <strain evidence="7">CIP111667</strain>
    </source>
</reference>
<gene>
    <name evidence="7" type="ORF">HALOF300_04026</name>
</gene>
<sequence length="1252" mass="130580">MTSVATALTMVATSLAVAGTAAADPGFTPEAPESVVDLVRTDHPRLILDDAALTGVQEWIATDDTAATLADDVLGQAETLLVAPVTIYDFPDGRSLLTPVRTILNRTYVLSLSYRLTEDTRFVDRAYAELAAAAQFPDWNPESFLSVAEMLHAFAIGYDWLYPALTAEQRGVLETAMVTHGFEPAQAGYDAGASWTTTTSNWSIVCTSGIGIAALALADVEPERAESLLQLGLSHVGPALDEYAPDGGYPEGPTYWDYATRYLVPYLASLGTAVGDDFGISDAPGLSGTVDFSMYMAGPSGRTFNYSDASSTYGGPPAAYWLADRYDQPGYAWWADEGLSVPANPQALLWYGLSERATPAQTEMPLDRYFSGTETVLSRSAWSTPTALFTGFKAGDNSNNHGDLDMGTFVLDALGTRWADELGADSYSLPGYFSTGPDGERWTYYRKRAEGQNTLVINPGPGPDQSVAAAGRIVAQEDSPAGAFAVADLTEAYADQGVTSWQRGVAMIDSRSRVVVQDELSSTAPVEAWWFMHTSADVEIADDGRSAVLTIEGRQLLARLVDAPAQAQFSVMAAEPLPTSPDPDGQAANGQSKLTVHLPGVTDLRLSILLEPLPVGGAGEPVPTVTDLADWTVPATGAATLSDLTHDGVTIPGFSADARTLVLETTDLGVIEAVPSTGTDQVDVQMPDALPGTAVVCVGPSGDGCQTRYEVHLTRPYSGPLTGSIVGTNPTSNAVDDDLGTFWSAQGDGQWLRANLPETATVDGVRVAWSMGNARVYSYDVQTSLDGEQWSTVWSGASSGTTLDLEDVTFEPVRAGYVRILAHGNNANMWMSLSELRISTAEGEWPQTEPAAPDPVAIAIGSGALNLHPQTVDSPALTVTMSDATTVPLDLTAASLRSSDPDVAEFTSDGVVVARSVGSTLLTALWRSPTGTLVGGRATVAVTDPGTSTLTAARDGYVRDGTYADTSYGTAASMTVKRDPSGNNAGFNRETYLAFDLEPLDGRDLVRAELVLTAGVTTDRTMLVDVSTAAADWTEADLTWNSRPAVGTAVGQFTAGSEPAPVSIDVTGAVSAALGEGGASLGFALLQNAQDTQAFGTSVWSRERGEGGPSLVLHWAETTACTSTVTGSTSGAVALTGSMACIVDADVRGPVTAADGTSVRIEGSTIAGPVTVPAAGSVIVADTTINGPVQLSGDSSSMWVEASTVRGPVTALAPGGTLALLDSEVVGTLACSAESVTVIIDSDVRVAQPECG</sequence>
<dbReference type="Pfam" id="PF00754">
    <property type="entry name" value="F5_F8_type_C"/>
    <property type="match status" value="1"/>
</dbReference>
<dbReference type="GO" id="GO:0005576">
    <property type="term" value="C:extracellular region"/>
    <property type="evidence" value="ECO:0007669"/>
    <property type="project" value="UniProtKB-SubCell"/>
</dbReference>
<dbReference type="Pfam" id="PF07940">
    <property type="entry name" value="Hepar_II_III_C"/>
    <property type="match status" value="1"/>
</dbReference>
<evidence type="ECO:0000256" key="2">
    <source>
        <dbReference type="ARBA" id="ARBA00004613"/>
    </source>
</evidence>
<accession>A0A7M4DPE4</accession>
<feature type="chain" id="PRO_5029619976" evidence="5">
    <location>
        <begin position="24"/>
        <end position="1252"/>
    </location>
</feature>
<dbReference type="Gene3D" id="2.60.120.260">
    <property type="entry name" value="Galactose-binding domain-like"/>
    <property type="match status" value="1"/>
</dbReference>
<evidence type="ECO:0000313" key="7">
    <source>
        <dbReference type="EMBL" id="VZO39330.1"/>
    </source>
</evidence>
<dbReference type="RefSeq" id="WP_156742648.1">
    <property type="nucleotide sequence ID" value="NZ_CACRYJ010000058.1"/>
</dbReference>
<keyword evidence="3" id="KW-0964">Secreted</keyword>
<dbReference type="SUPFAM" id="SSF48230">
    <property type="entry name" value="Chondroitin AC/alginate lyase"/>
    <property type="match status" value="1"/>
</dbReference>
<dbReference type="Gene3D" id="1.50.10.100">
    <property type="entry name" value="Chondroitin AC/alginate lyase"/>
    <property type="match status" value="1"/>
</dbReference>
<comment type="caution">
    <text evidence="7">The sequence shown here is derived from an EMBL/GenBank/DDBJ whole genome shotgun (WGS) entry which is preliminary data.</text>
</comment>
<dbReference type="Proteomes" id="UP000419743">
    <property type="component" value="Unassembled WGS sequence"/>
</dbReference>
<evidence type="ECO:0000256" key="1">
    <source>
        <dbReference type="ARBA" id="ARBA00004196"/>
    </source>
</evidence>
<feature type="domain" description="F5/8 type C" evidence="6">
    <location>
        <begin position="705"/>
        <end position="843"/>
    </location>
</feature>
<dbReference type="GO" id="GO:0030313">
    <property type="term" value="C:cell envelope"/>
    <property type="evidence" value="ECO:0007669"/>
    <property type="project" value="UniProtKB-SubCell"/>
</dbReference>
<organism evidence="7 8">
    <name type="scientific">Occultella aeris</name>
    <dbReference type="NCBI Taxonomy" id="2761496"/>
    <lineage>
        <taxon>Bacteria</taxon>
        <taxon>Bacillati</taxon>
        <taxon>Actinomycetota</taxon>
        <taxon>Actinomycetes</taxon>
        <taxon>Micrococcales</taxon>
        <taxon>Ruaniaceae</taxon>
        <taxon>Occultella</taxon>
    </lineage>
</organism>
<dbReference type="PROSITE" id="PS50022">
    <property type="entry name" value="FA58C_3"/>
    <property type="match status" value="1"/>
</dbReference>
<evidence type="ECO:0000256" key="3">
    <source>
        <dbReference type="ARBA" id="ARBA00022525"/>
    </source>
</evidence>
<dbReference type="PANTHER" id="PTHR38045">
    <property type="entry name" value="CHROMOSOME 1, WHOLE GENOME SHOTGUN SEQUENCE"/>
    <property type="match status" value="1"/>
</dbReference>
<dbReference type="GO" id="GO:0016829">
    <property type="term" value="F:lyase activity"/>
    <property type="evidence" value="ECO:0007669"/>
    <property type="project" value="InterPro"/>
</dbReference>
<dbReference type="Gene3D" id="2.70.98.70">
    <property type="match status" value="1"/>
</dbReference>
<proteinExistence type="predicted"/>
<evidence type="ECO:0000259" key="6">
    <source>
        <dbReference type="PROSITE" id="PS50022"/>
    </source>
</evidence>
<feature type="signal peptide" evidence="5">
    <location>
        <begin position="1"/>
        <end position="23"/>
    </location>
</feature>
<keyword evidence="4 5" id="KW-0732">Signal</keyword>
<dbReference type="SUPFAM" id="SSF49785">
    <property type="entry name" value="Galactose-binding domain-like"/>
    <property type="match status" value="1"/>
</dbReference>
<dbReference type="InterPro" id="IPR055372">
    <property type="entry name" value="CBM96"/>
</dbReference>